<dbReference type="UniPathway" id="UPA00074">
    <property type="reaction ID" value="UER00133"/>
</dbReference>
<evidence type="ECO:0000256" key="9">
    <source>
        <dbReference type="ARBA" id="ARBA00050687"/>
    </source>
</evidence>
<dbReference type="GeneID" id="93486056"/>
<accession>A0A841R1T7</accession>
<comment type="caution">
    <text evidence="12">The sequence shown here is derived from an EMBL/GenBank/DDBJ whole genome shotgun (WGS) entry which is preliminary data.</text>
</comment>
<dbReference type="RefSeq" id="WP_159822708.1">
    <property type="nucleotide sequence ID" value="NZ_CABWNB010000002.1"/>
</dbReference>
<dbReference type="Gene3D" id="3.40.50.1380">
    <property type="entry name" value="Methylglyoxal synthase-like domain"/>
    <property type="match status" value="1"/>
</dbReference>
<dbReference type="GO" id="GO:0003937">
    <property type="term" value="F:IMP cyclohydrolase activity"/>
    <property type="evidence" value="ECO:0007669"/>
    <property type="project" value="UniProtKB-UniRule"/>
</dbReference>
<dbReference type="CDD" id="cd01421">
    <property type="entry name" value="IMPCH"/>
    <property type="match status" value="1"/>
</dbReference>
<protein>
    <recommendedName>
        <fullName evidence="10">Bifunctional purine biosynthesis protein PurH</fullName>
    </recommendedName>
    <domain>
        <recommendedName>
            <fullName evidence="10">Phosphoribosylaminoimidazolecarboxamide formyltransferase</fullName>
            <ecNumber evidence="10">2.1.2.3</ecNumber>
        </recommendedName>
        <alternativeName>
            <fullName evidence="10">AICAR transformylase</fullName>
        </alternativeName>
    </domain>
    <domain>
        <recommendedName>
            <fullName evidence="10">IMP cyclohydrolase</fullName>
            <ecNumber evidence="10">3.5.4.10</ecNumber>
        </recommendedName>
        <alternativeName>
            <fullName evidence="10">ATIC</fullName>
        </alternativeName>
        <alternativeName>
            <fullName evidence="10">IMP synthase</fullName>
        </alternativeName>
        <alternativeName>
            <fullName evidence="10">Inosinicase</fullName>
        </alternativeName>
    </domain>
</protein>
<dbReference type="GO" id="GO:0005829">
    <property type="term" value="C:cytosol"/>
    <property type="evidence" value="ECO:0007669"/>
    <property type="project" value="TreeGrafter"/>
</dbReference>
<dbReference type="InterPro" id="IPR024051">
    <property type="entry name" value="AICAR_Tfase_dup_dom_sf"/>
</dbReference>
<comment type="catalytic activity">
    <reaction evidence="9 10">
        <text>IMP + H2O = 5-formamido-1-(5-phospho-D-ribosyl)imidazole-4-carboxamide</text>
        <dbReference type="Rhea" id="RHEA:18445"/>
        <dbReference type="ChEBI" id="CHEBI:15377"/>
        <dbReference type="ChEBI" id="CHEBI:58053"/>
        <dbReference type="ChEBI" id="CHEBI:58467"/>
        <dbReference type="EC" id="3.5.4.10"/>
    </reaction>
</comment>
<comment type="pathway">
    <text evidence="2 10">Purine metabolism; IMP biosynthesis via de novo pathway; 5-formamido-1-(5-phospho-D-ribosyl)imidazole-4-carboxamide from 5-amino-1-(5-phospho-D-ribosyl)imidazole-4-carboxamide (10-formyl THF route): step 1/1.</text>
</comment>
<evidence type="ECO:0000256" key="4">
    <source>
        <dbReference type="ARBA" id="ARBA00022679"/>
    </source>
</evidence>
<comment type="domain">
    <text evidence="10">The IMP cyclohydrolase activity resides in the N-terminal region.</text>
</comment>
<dbReference type="SMART" id="SM00851">
    <property type="entry name" value="MGS"/>
    <property type="match status" value="1"/>
</dbReference>
<gene>
    <name evidence="10" type="primary">purH</name>
    <name evidence="12" type="ORF">HNR45_000779</name>
</gene>
<dbReference type="InterPro" id="IPR016193">
    <property type="entry name" value="Cytidine_deaminase-like"/>
</dbReference>
<dbReference type="EC" id="3.5.4.10" evidence="10"/>
<name>A0A841R1T7_9FIRM</name>
<keyword evidence="5 10" id="KW-0658">Purine biosynthesis</keyword>
<comment type="pathway">
    <text evidence="1 10">Purine metabolism; IMP biosynthesis via de novo pathway; IMP from 5-formamido-1-(5-phospho-D-ribosyl)imidazole-4-carboxamide: step 1/1.</text>
</comment>
<dbReference type="HAMAP" id="MF_00139">
    <property type="entry name" value="PurH"/>
    <property type="match status" value="1"/>
</dbReference>
<dbReference type="NCBIfam" id="NF002049">
    <property type="entry name" value="PRK00881.1"/>
    <property type="match status" value="1"/>
</dbReference>
<dbReference type="FunFam" id="3.40.140.20:FF:000002">
    <property type="entry name" value="Bifunctional purine biosynthesis protein PurH"/>
    <property type="match status" value="1"/>
</dbReference>
<dbReference type="GO" id="GO:0006189">
    <property type="term" value="P:'de novo' IMP biosynthetic process"/>
    <property type="evidence" value="ECO:0007669"/>
    <property type="project" value="UniProtKB-UniRule"/>
</dbReference>
<evidence type="ECO:0000313" key="13">
    <source>
        <dbReference type="Proteomes" id="UP000591941"/>
    </source>
</evidence>
<sequence>MARRALLSVSDKTGIVKLAQQLSGAGYELISTGGTLAALQKAGVEVTPVETVTQFPEMLDGRVKTLHPMVHAGILARRDHPDHMEALAQHGITPIDIVVVNLYPFAETIAKPGVTLADAIEQIDIGGPSMIRAAAKNWRDVLVVTSPAQYEDLAEHVSEGTVSDHYRFGLAQAAFAHTAAYDAKIAQYLAAQSPDEESTETPAKTSESAFPQQFELHMEKVMDLRYGENPHQQAAFYRTPGSKGGVANAKQLHGKELSYNNLVDTEAAWQLACSLTTPSCAIIKHTNPCGFAVGEDMAEAFTRAFAADDVSAYGGIVACNREVDLAAAEKMRPIFFEVVIAPKFSPDALALLSEKKNIRLLEADAPQEGDWQLKHISGGLLLQDADDRQDDEATWQVVTKRQPTAEEMQALRLAWAVVRHVKSNAIVVTDAKATLGIGAGQMNRVGAAKIALEQAGAKAKGAVLASDAFFPFGDTVETAAQAGITAIIQPGGSIRDQESIAAADAAGIAMVCTGTRHFRHG</sequence>
<dbReference type="Proteomes" id="UP000591941">
    <property type="component" value="Unassembled WGS sequence"/>
</dbReference>
<evidence type="ECO:0000256" key="7">
    <source>
        <dbReference type="ARBA" id="ARBA00023268"/>
    </source>
</evidence>
<feature type="domain" description="MGS-like" evidence="11">
    <location>
        <begin position="1"/>
        <end position="145"/>
    </location>
</feature>
<comment type="similarity">
    <text evidence="3 10">Belongs to the PurH family.</text>
</comment>
<dbReference type="InterPro" id="IPR011607">
    <property type="entry name" value="MGS-like_dom"/>
</dbReference>
<dbReference type="FunFam" id="3.40.50.1380:FF:000001">
    <property type="entry name" value="Bifunctional purine biosynthesis protein PurH"/>
    <property type="match status" value="1"/>
</dbReference>
<keyword evidence="13" id="KW-1185">Reference proteome</keyword>
<dbReference type="SUPFAM" id="SSF53927">
    <property type="entry name" value="Cytidine deaminase-like"/>
    <property type="match status" value="1"/>
</dbReference>
<dbReference type="PANTHER" id="PTHR11692:SF0">
    <property type="entry name" value="BIFUNCTIONAL PURINE BIOSYNTHESIS PROTEIN ATIC"/>
    <property type="match status" value="1"/>
</dbReference>
<dbReference type="PANTHER" id="PTHR11692">
    <property type="entry name" value="BIFUNCTIONAL PURINE BIOSYNTHESIS PROTEIN PURH"/>
    <property type="match status" value="1"/>
</dbReference>
<dbReference type="AlphaFoldDB" id="A0A841R1T7"/>
<dbReference type="EC" id="2.1.2.3" evidence="10"/>
<keyword evidence="7 10" id="KW-0511">Multifunctional enzyme</keyword>
<dbReference type="OrthoDB" id="9802065at2"/>
<evidence type="ECO:0000256" key="2">
    <source>
        <dbReference type="ARBA" id="ARBA00004954"/>
    </source>
</evidence>
<dbReference type="FunFam" id="3.40.140.20:FF:000001">
    <property type="entry name" value="Bifunctional purine biosynthesis protein PurH"/>
    <property type="match status" value="1"/>
</dbReference>
<evidence type="ECO:0000256" key="6">
    <source>
        <dbReference type="ARBA" id="ARBA00022801"/>
    </source>
</evidence>
<evidence type="ECO:0000256" key="10">
    <source>
        <dbReference type="HAMAP-Rule" id="MF_00139"/>
    </source>
</evidence>
<dbReference type="PROSITE" id="PS51855">
    <property type="entry name" value="MGS"/>
    <property type="match status" value="1"/>
</dbReference>
<comment type="catalytic activity">
    <reaction evidence="8 10">
        <text>(6R)-10-formyltetrahydrofolate + 5-amino-1-(5-phospho-beta-D-ribosyl)imidazole-4-carboxamide = 5-formamido-1-(5-phospho-D-ribosyl)imidazole-4-carboxamide + (6S)-5,6,7,8-tetrahydrofolate</text>
        <dbReference type="Rhea" id="RHEA:22192"/>
        <dbReference type="ChEBI" id="CHEBI:57453"/>
        <dbReference type="ChEBI" id="CHEBI:58467"/>
        <dbReference type="ChEBI" id="CHEBI:58475"/>
        <dbReference type="ChEBI" id="CHEBI:195366"/>
        <dbReference type="EC" id="2.1.2.3"/>
    </reaction>
</comment>
<dbReference type="SUPFAM" id="SSF52335">
    <property type="entry name" value="Methylglyoxal synthase-like"/>
    <property type="match status" value="1"/>
</dbReference>
<dbReference type="InterPro" id="IPR036914">
    <property type="entry name" value="MGS-like_dom_sf"/>
</dbReference>
<organism evidence="12 13">
    <name type="scientific">Negativicoccus succinicivorans</name>
    <dbReference type="NCBI Taxonomy" id="620903"/>
    <lineage>
        <taxon>Bacteria</taxon>
        <taxon>Bacillati</taxon>
        <taxon>Bacillota</taxon>
        <taxon>Negativicutes</taxon>
        <taxon>Veillonellales</taxon>
        <taxon>Veillonellaceae</taxon>
        <taxon>Negativicoccus</taxon>
    </lineage>
</organism>
<keyword evidence="4 10" id="KW-0808">Transferase</keyword>
<evidence type="ECO:0000256" key="8">
    <source>
        <dbReference type="ARBA" id="ARBA00050488"/>
    </source>
</evidence>
<dbReference type="PIRSF" id="PIRSF000414">
    <property type="entry name" value="AICARFT_IMPCHas"/>
    <property type="match status" value="1"/>
</dbReference>
<evidence type="ECO:0000256" key="5">
    <source>
        <dbReference type="ARBA" id="ARBA00022755"/>
    </source>
</evidence>
<dbReference type="Pfam" id="PF01808">
    <property type="entry name" value="AICARFT_IMPCHas"/>
    <property type="match status" value="1"/>
</dbReference>
<dbReference type="InterPro" id="IPR002695">
    <property type="entry name" value="PurH-like"/>
</dbReference>
<reference evidence="12 13" key="1">
    <citation type="submission" date="2020-08" db="EMBL/GenBank/DDBJ databases">
        <title>Genomic Encyclopedia of Type Strains, Phase IV (KMG-IV): sequencing the most valuable type-strain genomes for metagenomic binning, comparative biology and taxonomic classification.</title>
        <authorList>
            <person name="Goeker M."/>
        </authorList>
    </citation>
    <scope>NUCLEOTIDE SEQUENCE [LARGE SCALE GENOMIC DNA]</scope>
    <source>
        <strain evidence="12 13">DSM 21255</strain>
    </source>
</reference>
<proteinExistence type="inferred from homology"/>
<evidence type="ECO:0000313" key="12">
    <source>
        <dbReference type="EMBL" id="MBB6477746.1"/>
    </source>
</evidence>
<dbReference type="NCBIfam" id="TIGR00355">
    <property type="entry name" value="purH"/>
    <property type="match status" value="1"/>
</dbReference>
<dbReference type="Pfam" id="PF02142">
    <property type="entry name" value="MGS"/>
    <property type="match status" value="1"/>
</dbReference>
<dbReference type="Gene3D" id="3.40.140.20">
    <property type="match status" value="2"/>
</dbReference>
<evidence type="ECO:0000259" key="11">
    <source>
        <dbReference type="PROSITE" id="PS51855"/>
    </source>
</evidence>
<evidence type="ECO:0000256" key="3">
    <source>
        <dbReference type="ARBA" id="ARBA00007667"/>
    </source>
</evidence>
<dbReference type="EMBL" id="JACHHI010000003">
    <property type="protein sequence ID" value="MBB6477746.1"/>
    <property type="molecule type" value="Genomic_DNA"/>
</dbReference>
<evidence type="ECO:0000256" key="1">
    <source>
        <dbReference type="ARBA" id="ARBA00004844"/>
    </source>
</evidence>
<dbReference type="SMART" id="SM00798">
    <property type="entry name" value="AICARFT_IMPCHas"/>
    <property type="match status" value="1"/>
</dbReference>
<keyword evidence="6 10" id="KW-0378">Hydrolase</keyword>
<dbReference type="GO" id="GO:0004643">
    <property type="term" value="F:phosphoribosylaminoimidazolecarboxamide formyltransferase activity"/>
    <property type="evidence" value="ECO:0007669"/>
    <property type="project" value="UniProtKB-UniRule"/>
</dbReference>